<dbReference type="RefSeq" id="WP_182583628.1">
    <property type="nucleotide sequence ID" value="NZ_JABVCQ010000012.1"/>
</dbReference>
<dbReference type="GO" id="GO:0008168">
    <property type="term" value="F:methyltransferase activity"/>
    <property type="evidence" value="ECO:0007669"/>
    <property type="project" value="UniProtKB-KW"/>
</dbReference>
<reference evidence="1 2" key="1">
    <citation type="journal article" date="2020" name="Arch. Microbiol.">
        <title>The genome sequence of the giant phototrophic gammaproteobacterium Thiospirillum jenense gives insight into its physiological properties and phylogenetic relationships.</title>
        <authorList>
            <person name="Imhoff J.F."/>
            <person name="Meyer T.E."/>
            <person name="Kyndt J.A."/>
        </authorList>
    </citation>
    <scope>NUCLEOTIDE SEQUENCE [LARGE SCALE GENOMIC DNA]</scope>
    <source>
        <strain evidence="1 2">DSM 216</strain>
    </source>
</reference>
<dbReference type="EMBL" id="JABVCQ010000012">
    <property type="protein sequence ID" value="MBB1126002.1"/>
    <property type="molecule type" value="Genomic_DNA"/>
</dbReference>
<dbReference type="SUPFAM" id="SSF53335">
    <property type="entry name" value="S-adenosyl-L-methionine-dependent methyltransferases"/>
    <property type="match status" value="1"/>
</dbReference>
<name>A0A839HIZ3_9GAMM</name>
<evidence type="ECO:0000313" key="2">
    <source>
        <dbReference type="Proteomes" id="UP000548632"/>
    </source>
</evidence>
<proteinExistence type="predicted"/>
<organism evidence="1 2">
    <name type="scientific">Thiospirillum jenense</name>
    <dbReference type="NCBI Taxonomy" id="1653858"/>
    <lineage>
        <taxon>Bacteria</taxon>
        <taxon>Pseudomonadati</taxon>
        <taxon>Pseudomonadota</taxon>
        <taxon>Gammaproteobacteria</taxon>
        <taxon>Chromatiales</taxon>
        <taxon>Chromatiaceae</taxon>
        <taxon>Thiospirillum</taxon>
    </lineage>
</organism>
<sequence length="211" mass="24260">MTPFETEQEAFWHGDFGNHYVDRNRGDKLIAANLAFLCKVISRTQTLNTIIEFGSNIGLNLIALKQLLPDAKLSAVEINQKAATELKKALPAVDLHQTSILTFQANKTWDLVLTRGVLIHIHPDKLPAVYDLMYQCAARYVLVAEYYNPEPVEIVYRGHTNKLYKRDFAGEMLARFPNLRLIDYGFLYRHDPNFPGEDSNWFLMEKRPTNC</sequence>
<accession>A0A839HIZ3</accession>
<dbReference type="Proteomes" id="UP000548632">
    <property type="component" value="Unassembled WGS sequence"/>
</dbReference>
<dbReference type="Gene3D" id="3.40.50.150">
    <property type="entry name" value="Vaccinia Virus protein VP39"/>
    <property type="match status" value="1"/>
</dbReference>
<dbReference type="AlphaFoldDB" id="A0A839HIZ3"/>
<dbReference type="GO" id="GO:0032259">
    <property type="term" value="P:methylation"/>
    <property type="evidence" value="ECO:0007669"/>
    <property type="project" value="UniProtKB-KW"/>
</dbReference>
<evidence type="ECO:0000313" key="1">
    <source>
        <dbReference type="EMBL" id="MBB1126002.1"/>
    </source>
</evidence>
<protein>
    <submittedName>
        <fullName evidence="1">Pseudaminic acid biosynthesis-associated methylase</fullName>
    </submittedName>
</protein>
<comment type="caution">
    <text evidence="1">The sequence shown here is derived from an EMBL/GenBank/DDBJ whole genome shotgun (WGS) entry which is preliminary data.</text>
</comment>
<keyword evidence="1" id="KW-0808">Transferase</keyword>
<dbReference type="InterPro" id="IPR029063">
    <property type="entry name" value="SAM-dependent_MTases_sf"/>
</dbReference>
<dbReference type="InterPro" id="IPR020027">
    <property type="entry name" value="Pseudamin_synth-assoc_MeTrfase"/>
</dbReference>
<gene>
    <name evidence="1" type="ORF">HUK38_07130</name>
</gene>
<dbReference type="NCBIfam" id="TIGR03587">
    <property type="entry name" value="Pse_Me-ase"/>
    <property type="match status" value="1"/>
</dbReference>
<keyword evidence="1" id="KW-0489">Methyltransferase</keyword>
<keyword evidence="2" id="KW-1185">Reference proteome</keyword>